<dbReference type="Proteomes" id="UP000305751">
    <property type="component" value="Unassembled WGS sequence"/>
</dbReference>
<dbReference type="Gene3D" id="3.40.50.2000">
    <property type="entry name" value="Glycogen Phosphorylase B"/>
    <property type="match status" value="2"/>
</dbReference>
<organism evidence="4 5">
    <name type="scientific">Bacteroides acidifaciens</name>
    <dbReference type="NCBI Taxonomy" id="85831"/>
    <lineage>
        <taxon>Bacteria</taxon>
        <taxon>Pseudomonadati</taxon>
        <taxon>Bacteroidota</taxon>
        <taxon>Bacteroidia</taxon>
        <taxon>Bacteroidales</taxon>
        <taxon>Bacteroidaceae</taxon>
        <taxon>Bacteroides</taxon>
    </lineage>
</organism>
<dbReference type="EMBL" id="SRZA01000015">
    <property type="protein sequence ID" value="TGY06197.1"/>
    <property type="molecule type" value="Genomic_DNA"/>
</dbReference>
<protein>
    <submittedName>
        <fullName evidence="4">Glycosyltransferase</fullName>
    </submittedName>
</protein>
<dbReference type="InterPro" id="IPR001296">
    <property type="entry name" value="Glyco_trans_1"/>
</dbReference>
<dbReference type="SUPFAM" id="SSF53756">
    <property type="entry name" value="UDP-Glycosyltransferase/glycogen phosphorylase"/>
    <property type="match status" value="1"/>
</dbReference>
<gene>
    <name evidence="4" type="ORF">E5356_07250</name>
</gene>
<evidence type="ECO:0000313" key="5">
    <source>
        <dbReference type="Proteomes" id="UP000305751"/>
    </source>
</evidence>
<feature type="domain" description="Glycosyl transferase family 1" evidence="3">
    <location>
        <begin position="192"/>
        <end position="335"/>
    </location>
</feature>
<keyword evidence="2 4" id="KW-0808">Transferase</keyword>
<dbReference type="AlphaFoldDB" id="A0A4S2AXD1"/>
<evidence type="ECO:0000256" key="1">
    <source>
        <dbReference type="ARBA" id="ARBA00022676"/>
    </source>
</evidence>
<accession>A0A4S2AXD1</accession>
<comment type="caution">
    <text evidence="4">The sequence shown here is derived from an EMBL/GenBank/DDBJ whole genome shotgun (WGS) entry which is preliminary data.</text>
</comment>
<reference evidence="4 5" key="1">
    <citation type="submission" date="2019-04" db="EMBL/GenBank/DDBJ databases">
        <title>Microbes associate with the intestines of laboratory mice.</title>
        <authorList>
            <person name="Navarre W."/>
            <person name="Wong E."/>
            <person name="Huang K."/>
            <person name="Tropini C."/>
            <person name="Ng K."/>
            <person name="Yu B."/>
        </authorList>
    </citation>
    <scope>NUCLEOTIDE SEQUENCE [LARGE SCALE GENOMIC DNA]</scope>
    <source>
        <strain evidence="4 5">NM70_E10</strain>
    </source>
</reference>
<dbReference type="PANTHER" id="PTHR12526:SF510">
    <property type="entry name" value="D-INOSITOL 3-PHOSPHATE GLYCOSYLTRANSFERASE"/>
    <property type="match status" value="1"/>
</dbReference>
<dbReference type="CDD" id="cd03801">
    <property type="entry name" value="GT4_PimA-like"/>
    <property type="match status" value="1"/>
</dbReference>
<name>A0A4S2AXD1_9BACE</name>
<evidence type="ECO:0000256" key="2">
    <source>
        <dbReference type="ARBA" id="ARBA00022679"/>
    </source>
</evidence>
<keyword evidence="5" id="KW-1185">Reference proteome</keyword>
<sequence>MSRMIIFFWQNCISPHQVPYIRHVAKDCRVEKVYLIAPRVDYDERKNMGWNSELLTKETEIEVHICPDVEQIDKWMQQNIAHTVHLFSGIRGDYEVFCYFLQSLKYPLKRGFIIEPPYTYNKPLWAHYVRFFLQDRKFIRDFDYVFAIGTDAVAYYRKWSKHWKVVPFVYCTEQPCLLPELAPRRTSEILALTFVGHLCRRKNVKVVLKALGRLPAHIRVSFDIYGDGEQRASLEKIAQRMPSHVKVVFHGKVPMKEVCSAIQRHDILLLPSLYDGWGAVVNEALMCGLYVICSSRCGANLLLSTVDNGRIFQNNDSHDLQRIICDCYENRENIRQNRMVRHQWSQCIEGATVARYMVDNLKTSEPLVQPWSK</sequence>
<dbReference type="GO" id="GO:0016757">
    <property type="term" value="F:glycosyltransferase activity"/>
    <property type="evidence" value="ECO:0007669"/>
    <property type="project" value="UniProtKB-KW"/>
</dbReference>
<keyword evidence="1" id="KW-0328">Glycosyltransferase</keyword>
<proteinExistence type="predicted"/>
<evidence type="ECO:0000259" key="3">
    <source>
        <dbReference type="Pfam" id="PF00534"/>
    </source>
</evidence>
<dbReference type="PANTHER" id="PTHR12526">
    <property type="entry name" value="GLYCOSYLTRANSFERASE"/>
    <property type="match status" value="1"/>
</dbReference>
<evidence type="ECO:0000313" key="4">
    <source>
        <dbReference type="EMBL" id="TGY06197.1"/>
    </source>
</evidence>
<dbReference type="Pfam" id="PF00534">
    <property type="entry name" value="Glycos_transf_1"/>
    <property type="match status" value="1"/>
</dbReference>